<dbReference type="OrthoDB" id="10251809at2759"/>
<dbReference type="Gramene" id="Pp3c16_19240V3.1">
    <property type="protein sequence ID" value="PAC:32983927.CDS.1"/>
    <property type="gene ID" value="Pp3c16_19240"/>
</dbReference>
<accession>A0A2K1J9B0</accession>
<dbReference type="EnsemblPlants" id="Pp3c16_19240V3.2">
    <property type="protein sequence ID" value="PAC:32983928.CDS.1"/>
    <property type="gene ID" value="Pp3c16_19240"/>
</dbReference>
<keyword evidence="5" id="KW-1185">Reference proteome</keyword>
<dbReference type="AlphaFoldDB" id="A0A2K1J9B0"/>
<dbReference type="STRING" id="3218.A0A2K1J9B0"/>
<dbReference type="KEGG" id="ppp:112293754"/>
<dbReference type="EnsemblPlants" id="Pp3c16_19240V3.3">
    <property type="protein sequence ID" value="PAC:32983929.CDS.1"/>
    <property type="gene ID" value="Pp3c16_19240"/>
</dbReference>
<reference evidence="3 5" key="1">
    <citation type="journal article" date="2008" name="Science">
        <title>The Physcomitrella genome reveals evolutionary insights into the conquest of land by plants.</title>
        <authorList>
            <person name="Rensing S."/>
            <person name="Lang D."/>
            <person name="Zimmer A."/>
            <person name="Terry A."/>
            <person name="Salamov A."/>
            <person name="Shapiro H."/>
            <person name="Nishiyama T."/>
            <person name="Perroud P.-F."/>
            <person name="Lindquist E."/>
            <person name="Kamisugi Y."/>
            <person name="Tanahashi T."/>
            <person name="Sakakibara K."/>
            <person name="Fujita T."/>
            <person name="Oishi K."/>
            <person name="Shin-I T."/>
            <person name="Kuroki Y."/>
            <person name="Toyoda A."/>
            <person name="Suzuki Y."/>
            <person name="Hashimoto A."/>
            <person name="Yamaguchi K."/>
            <person name="Sugano A."/>
            <person name="Kohara Y."/>
            <person name="Fujiyama A."/>
            <person name="Anterola A."/>
            <person name="Aoki S."/>
            <person name="Ashton N."/>
            <person name="Barbazuk W.B."/>
            <person name="Barker E."/>
            <person name="Bennetzen J."/>
            <person name="Bezanilla M."/>
            <person name="Blankenship R."/>
            <person name="Cho S.H."/>
            <person name="Dutcher S."/>
            <person name="Estelle M."/>
            <person name="Fawcett J.A."/>
            <person name="Gundlach H."/>
            <person name="Hanada K."/>
            <person name="Heyl A."/>
            <person name="Hicks K.A."/>
            <person name="Hugh J."/>
            <person name="Lohr M."/>
            <person name="Mayer K."/>
            <person name="Melkozernov A."/>
            <person name="Murata T."/>
            <person name="Nelson D."/>
            <person name="Pils B."/>
            <person name="Prigge M."/>
            <person name="Reiss B."/>
            <person name="Renner T."/>
            <person name="Rombauts S."/>
            <person name="Rushton P."/>
            <person name="Sanderfoot A."/>
            <person name="Schween G."/>
            <person name="Shiu S.-H."/>
            <person name="Stueber K."/>
            <person name="Theodoulou F.L."/>
            <person name="Tu H."/>
            <person name="Van de Peer Y."/>
            <person name="Verrier P.J."/>
            <person name="Waters E."/>
            <person name="Wood A."/>
            <person name="Yang L."/>
            <person name="Cove D."/>
            <person name="Cuming A."/>
            <person name="Hasebe M."/>
            <person name="Lucas S."/>
            <person name="Mishler D.B."/>
            <person name="Reski R."/>
            <person name="Grigoriev I."/>
            <person name="Quatrano R.S."/>
            <person name="Boore J.L."/>
        </authorList>
    </citation>
    <scope>NUCLEOTIDE SEQUENCE [LARGE SCALE GENOMIC DNA]</scope>
    <source>
        <strain evidence="4 5">cv. Gransden 2004</strain>
    </source>
</reference>
<dbReference type="Gene3D" id="2.120.10.80">
    <property type="entry name" value="Kelch-type beta propeller"/>
    <property type="match status" value="2"/>
</dbReference>
<gene>
    <name evidence="4" type="primary">LOC112293754</name>
    <name evidence="3" type="ORF">PHYPA_021222</name>
</gene>
<dbReference type="RefSeq" id="XP_024399327.1">
    <property type="nucleotide sequence ID" value="XM_024543559.2"/>
</dbReference>
<dbReference type="PANTHER" id="PTHR46175">
    <property type="entry name" value="BACTERIOOPSIN TRANSCRIPTIONAL ACTIVATOR"/>
    <property type="match status" value="1"/>
</dbReference>
<organism evidence="3">
    <name type="scientific">Physcomitrium patens</name>
    <name type="common">Spreading-leaved earth moss</name>
    <name type="synonym">Physcomitrella patens</name>
    <dbReference type="NCBI Taxonomy" id="3218"/>
    <lineage>
        <taxon>Eukaryota</taxon>
        <taxon>Viridiplantae</taxon>
        <taxon>Streptophyta</taxon>
        <taxon>Embryophyta</taxon>
        <taxon>Bryophyta</taxon>
        <taxon>Bryophytina</taxon>
        <taxon>Bryopsida</taxon>
        <taxon>Funariidae</taxon>
        <taxon>Funariales</taxon>
        <taxon>Funariaceae</taxon>
        <taxon>Physcomitrium</taxon>
    </lineage>
</organism>
<evidence type="ECO:0000313" key="3">
    <source>
        <dbReference type="EMBL" id="PNR38111.1"/>
    </source>
</evidence>
<dbReference type="SUPFAM" id="SSF81383">
    <property type="entry name" value="F-box domain"/>
    <property type="match status" value="1"/>
</dbReference>
<dbReference type="PaxDb" id="3218-PP1S81_211V6.1"/>
<dbReference type="GeneID" id="112293754"/>
<reference evidence="3 5" key="2">
    <citation type="journal article" date="2018" name="Plant J.">
        <title>The Physcomitrella patens chromosome-scale assembly reveals moss genome structure and evolution.</title>
        <authorList>
            <person name="Lang D."/>
            <person name="Ullrich K.K."/>
            <person name="Murat F."/>
            <person name="Fuchs J."/>
            <person name="Jenkins J."/>
            <person name="Haas F.B."/>
            <person name="Piednoel M."/>
            <person name="Gundlach H."/>
            <person name="Van Bel M."/>
            <person name="Meyberg R."/>
            <person name="Vives C."/>
            <person name="Morata J."/>
            <person name="Symeonidi A."/>
            <person name="Hiss M."/>
            <person name="Muchero W."/>
            <person name="Kamisugi Y."/>
            <person name="Saleh O."/>
            <person name="Blanc G."/>
            <person name="Decker E.L."/>
            <person name="van Gessel N."/>
            <person name="Grimwood J."/>
            <person name="Hayes R.D."/>
            <person name="Graham S.W."/>
            <person name="Gunter L.E."/>
            <person name="McDaniel S.F."/>
            <person name="Hoernstein S.N.W."/>
            <person name="Larsson A."/>
            <person name="Li F.W."/>
            <person name="Perroud P.F."/>
            <person name="Phillips J."/>
            <person name="Ranjan P."/>
            <person name="Rokshar D.S."/>
            <person name="Rothfels C.J."/>
            <person name="Schneider L."/>
            <person name="Shu S."/>
            <person name="Stevenson D.W."/>
            <person name="Thummler F."/>
            <person name="Tillich M."/>
            <person name="Villarreal Aguilar J.C."/>
            <person name="Widiez T."/>
            <person name="Wong G.K."/>
            <person name="Wymore A."/>
            <person name="Zhang Y."/>
            <person name="Zimmer A.D."/>
            <person name="Quatrano R.S."/>
            <person name="Mayer K.F.X."/>
            <person name="Goodstein D."/>
            <person name="Casacuberta J.M."/>
            <person name="Vandepoele K."/>
            <person name="Reski R."/>
            <person name="Cuming A.C."/>
            <person name="Tuskan G.A."/>
            <person name="Maumus F."/>
            <person name="Salse J."/>
            <person name="Schmutz J."/>
            <person name="Rensing S.A."/>
        </authorList>
    </citation>
    <scope>NUCLEOTIDE SEQUENCE [LARGE SCALE GENOMIC DNA]</scope>
    <source>
        <strain evidence="4 5">cv. Gransden 2004</strain>
    </source>
</reference>
<dbReference type="Gramene" id="Pp3c16_19240V3.3">
    <property type="protein sequence ID" value="PAC:32983929.CDS.1"/>
    <property type="gene ID" value="Pp3c16_19240"/>
</dbReference>
<dbReference type="OMA" id="ICEESHR"/>
<dbReference type="Pfam" id="PF12937">
    <property type="entry name" value="F-box-like"/>
    <property type="match status" value="1"/>
</dbReference>
<evidence type="ECO:0000313" key="5">
    <source>
        <dbReference type="Proteomes" id="UP000006727"/>
    </source>
</evidence>
<dbReference type="InterPro" id="IPR015915">
    <property type="entry name" value="Kelch-typ_b-propeller"/>
</dbReference>
<dbReference type="Gene3D" id="1.20.1280.50">
    <property type="match status" value="1"/>
</dbReference>
<dbReference type="Gramene" id="Pp3c16_19240V3.2">
    <property type="protein sequence ID" value="PAC:32983928.CDS.1"/>
    <property type="gene ID" value="Pp3c16_19240"/>
</dbReference>
<dbReference type="Pfam" id="PF24681">
    <property type="entry name" value="Kelch_KLHDC2_KLHL20_DRC7"/>
    <property type="match status" value="2"/>
</dbReference>
<sequence>MCLQRHDFNVAMKVLQEGNGHNPNSAECSLAFLGLDQILVILQFLPVQSLIAFGLTCKRFKEIAEGDSLWAFICVREWGSRAVHSWPKHGKERGGWKWVYRQMLMLKAGSWRKVEQGGVSPAPRASHSLCTVAGNLIVFGGGCQGGRHLDDTWVASLPTEISEGIVWQRSNLGSPSGRFGQSCTVVNDAIVLFGGINDQGARQCDTWIKSGLSSGNMHDSPVWELVDVVKSPPPRGAHAGCCGGDGRVVIFGGIGTELNRFCDTWVLDLAESPLIWHEVITPVSPPARSGHTMTWIGGRRMILFGGRGIRFEVLNDVWLLNMEGTFPQWVELRPCEQPLHDRPTPRAGHSATPIFGGRILIFGGEDARRSRKGDAWVLDPRAGVQVGCESSCMSSYTQKPLIEEKMAPRFWKKLKQLGQLPSRRSFHGACALDSGHSILVFGGMVDGELLPGVATGLGFDAEMHMLQLVPCCK</sequence>
<keyword evidence="1" id="KW-0880">Kelch repeat</keyword>
<reference evidence="4" key="3">
    <citation type="submission" date="2020-12" db="UniProtKB">
        <authorList>
            <consortium name="EnsemblPlants"/>
        </authorList>
    </citation>
    <scope>IDENTIFICATION</scope>
</reference>
<feature type="domain" description="F-box" evidence="2">
    <location>
        <begin position="27"/>
        <end position="73"/>
    </location>
</feature>
<dbReference type="InterPro" id="IPR001810">
    <property type="entry name" value="F-box_dom"/>
</dbReference>
<dbReference type="Proteomes" id="UP000006727">
    <property type="component" value="Chromosome 16"/>
</dbReference>
<dbReference type="EMBL" id="ABEU02000016">
    <property type="protein sequence ID" value="PNR38111.1"/>
    <property type="molecule type" value="Genomic_DNA"/>
</dbReference>
<evidence type="ECO:0000313" key="4">
    <source>
        <dbReference type="EnsemblPlants" id="PAC:32983927.CDS.1"/>
    </source>
</evidence>
<evidence type="ECO:0000259" key="2">
    <source>
        <dbReference type="PROSITE" id="PS50181"/>
    </source>
</evidence>
<dbReference type="PROSITE" id="PS50181">
    <property type="entry name" value="FBOX"/>
    <property type="match status" value="1"/>
</dbReference>
<protein>
    <recommendedName>
        <fullName evidence="2">F-box domain-containing protein</fullName>
    </recommendedName>
</protein>
<dbReference type="SUPFAM" id="SSF117281">
    <property type="entry name" value="Kelch motif"/>
    <property type="match status" value="1"/>
</dbReference>
<name>A0A2K1J9B0_PHYPA</name>
<dbReference type="PANTHER" id="PTHR46175:SF4">
    <property type="entry name" value="BACTERIOOPSIN TRANSCRIPTIONAL ACTIVATOR"/>
    <property type="match status" value="1"/>
</dbReference>
<dbReference type="EnsemblPlants" id="Pp3c16_19240V3.1">
    <property type="protein sequence ID" value="PAC:32983927.CDS.1"/>
    <property type="gene ID" value="Pp3c16_19240"/>
</dbReference>
<dbReference type="InterPro" id="IPR036047">
    <property type="entry name" value="F-box-like_dom_sf"/>
</dbReference>
<evidence type="ECO:0000256" key="1">
    <source>
        <dbReference type="ARBA" id="ARBA00022441"/>
    </source>
</evidence>
<proteinExistence type="predicted"/>